<feature type="transmembrane region" description="Helical" evidence="11">
    <location>
        <begin position="118"/>
        <end position="139"/>
    </location>
</feature>
<feature type="transmembrane region" description="Helical" evidence="11">
    <location>
        <begin position="93"/>
        <end position="111"/>
    </location>
</feature>
<keyword evidence="7 11" id="KW-1133">Transmembrane helix</keyword>
<comment type="subcellular location">
    <subcellularLocation>
        <location evidence="1">Membrane</location>
        <topology evidence="1">Multi-pass membrane protein</topology>
    </subcellularLocation>
</comment>
<name>A0A125T1B0_9EURY</name>
<dbReference type="GO" id="GO:0007602">
    <property type="term" value="P:phototransduction"/>
    <property type="evidence" value="ECO:0007669"/>
    <property type="project" value="UniProtKB-KW"/>
</dbReference>
<protein>
    <submittedName>
        <fullName evidence="12">Archaerhodopsin</fullName>
    </submittedName>
</protein>
<gene>
    <name evidence="12" type="primary">AR</name>
</gene>
<feature type="transmembrane region" description="Helical" evidence="11">
    <location>
        <begin position="145"/>
        <end position="168"/>
    </location>
</feature>
<feature type="transmembrane region" description="Helical" evidence="11">
    <location>
        <begin position="20"/>
        <end position="39"/>
    </location>
</feature>
<dbReference type="InterPro" id="IPR018229">
    <property type="entry name" value="Rhodopsin_retinal_BS"/>
</dbReference>
<evidence type="ECO:0000256" key="9">
    <source>
        <dbReference type="ARBA" id="ARBA00023136"/>
    </source>
</evidence>
<evidence type="ECO:0000256" key="3">
    <source>
        <dbReference type="ARBA" id="ARBA00022543"/>
    </source>
</evidence>
<evidence type="ECO:0000256" key="11">
    <source>
        <dbReference type="SAM" id="Phobius"/>
    </source>
</evidence>
<evidence type="ECO:0000256" key="1">
    <source>
        <dbReference type="ARBA" id="ARBA00004141"/>
    </source>
</evidence>
<keyword evidence="6" id="KW-0681">Retinal protein</keyword>
<dbReference type="AlphaFoldDB" id="A0A125T1B0"/>
<keyword evidence="4" id="KW-0716">Sensory transduction</keyword>
<feature type="transmembrane region" description="Helical" evidence="11">
    <location>
        <begin position="51"/>
        <end position="73"/>
    </location>
</feature>
<evidence type="ECO:0000256" key="8">
    <source>
        <dbReference type="ARBA" id="ARBA00022991"/>
    </source>
</evidence>
<dbReference type="PRINTS" id="PR00251">
    <property type="entry name" value="BACTRLOPSIN"/>
</dbReference>
<dbReference type="SMART" id="SM01021">
    <property type="entry name" value="Bac_rhodopsin"/>
    <property type="match status" value="1"/>
</dbReference>
<dbReference type="Pfam" id="PF01036">
    <property type="entry name" value="Bac_rhodopsin"/>
    <property type="match status" value="1"/>
</dbReference>
<proteinExistence type="inferred from homology"/>
<dbReference type="InterPro" id="IPR001425">
    <property type="entry name" value="Arc/bac/fun_rhodopsins"/>
</dbReference>
<reference evidence="12" key="1">
    <citation type="journal article" date="2015" name="Photochem. Photobiol. Sci.">
        <title>Microbial rhodopsins of Halorubrum species isolated from Ejinoor salt lake in Inner Mongolia of China.</title>
        <authorList>
            <person name="Luomeng C."/>
            <person name="Dai G."/>
            <person name="Kikukawa K."/>
            <person name="Ihara K."/>
            <person name="Iwasa T."/>
        </authorList>
    </citation>
    <scope>NUCLEOTIDE SEQUENCE</scope>
    <source>
        <strain evidence="12">Ejinoor</strain>
    </source>
</reference>
<keyword evidence="9 11" id="KW-0472">Membrane</keyword>
<dbReference type="CDD" id="cd15244">
    <property type="entry name" value="7tm_bacteriorhodopsin"/>
    <property type="match status" value="1"/>
</dbReference>
<feature type="transmembrane region" description="Helical" evidence="11">
    <location>
        <begin position="208"/>
        <end position="234"/>
    </location>
</feature>
<dbReference type="PROSITE" id="PS00950">
    <property type="entry name" value="BACTERIAL_OPSIN_1"/>
    <property type="match status" value="1"/>
</dbReference>
<comment type="similarity">
    <text evidence="2">Belongs to the archaeal/bacterial/fungal opsin family.</text>
</comment>
<evidence type="ECO:0000256" key="5">
    <source>
        <dbReference type="ARBA" id="ARBA00022692"/>
    </source>
</evidence>
<evidence type="ECO:0000256" key="2">
    <source>
        <dbReference type="ARBA" id="ARBA00008130"/>
    </source>
</evidence>
<dbReference type="GO" id="GO:0005216">
    <property type="term" value="F:monoatomic ion channel activity"/>
    <property type="evidence" value="ECO:0007669"/>
    <property type="project" value="InterPro"/>
</dbReference>
<evidence type="ECO:0000313" key="12">
    <source>
        <dbReference type="EMBL" id="BAU51614.1"/>
    </source>
</evidence>
<keyword evidence="3" id="KW-0600">Photoreceptor protein</keyword>
<dbReference type="PROSITE" id="PS00327">
    <property type="entry name" value="BACTERIAL_OPSIN_RET"/>
    <property type="match status" value="1"/>
</dbReference>
<keyword evidence="10" id="KW-0675">Receptor</keyword>
<keyword evidence="8" id="KW-0157">Chromophore</keyword>
<keyword evidence="5 11" id="KW-0812">Transmembrane</keyword>
<dbReference type="PANTHER" id="PTHR28286">
    <property type="match status" value="1"/>
</dbReference>
<sequence>MDPIALQAGYDLLGDGRPETLWLGIGTLLMLIGTFYFIVKGWGVTDKEAREYYSITILVPGIASAAYLSMFFGIGLTEVTVAGEVLDIYYARYADWLFTTPLLLLDLALLAKVDRVSIGTLVGVDALMIVTGLIGALSHTPLARYSWWLFSTICMIVVLYFLATSLRAAAKERGPEVAKLFNTLTALVLVLWTAYPILWIVGTEGAGVVGLGIETLLFMVLDVTAKVGFGFILLRSRAIIGDTEAPEPSAGAEPSAAD</sequence>
<evidence type="ECO:0000256" key="10">
    <source>
        <dbReference type="ARBA" id="ARBA00023170"/>
    </source>
</evidence>
<dbReference type="Gene3D" id="1.20.1070.10">
    <property type="entry name" value="Rhodopsin 7-helix transmembrane proteins"/>
    <property type="match status" value="1"/>
</dbReference>
<dbReference type="GO" id="GO:0009881">
    <property type="term" value="F:photoreceptor activity"/>
    <property type="evidence" value="ECO:0007669"/>
    <property type="project" value="UniProtKB-KW"/>
</dbReference>
<evidence type="ECO:0000256" key="6">
    <source>
        <dbReference type="ARBA" id="ARBA00022925"/>
    </source>
</evidence>
<dbReference type="EMBL" id="LC073751">
    <property type="protein sequence ID" value="BAU51614.1"/>
    <property type="molecule type" value="Genomic_DNA"/>
</dbReference>
<dbReference type="SUPFAM" id="SSF81321">
    <property type="entry name" value="Family A G protein-coupled receptor-like"/>
    <property type="match status" value="1"/>
</dbReference>
<feature type="transmembrane region" description="Helical" evidence="11">
    <location>
        <begin position="180"/>
        <end position="202"/>
    </location>
</feature>
<organism evidence="12">
    <name type="scientific">Halorubrum sp. ejinoor</name>
    <dbReference type="NCBI Taxonomy" id="1701091"/>
    <lineage>
        <taxon>Archaea</taxon>
        <taxon>Methanobacteriati</taxon>
        <taxon>Methanobacteriota</taxon>
        <taxon>Stenosarchaea group</taxon>
        <taxon>Halobacteria</taxon>
        <taxon>Halobacteriales</taxon>
        <taxon>Haloferacaceae</taxon>
        <taxon>Halorubrum</taxon>
    </lineage>
</organism>
<dbReference type="GO" id="GO:0016020">
    <property type="term" value="C:membrane"/>
    <property type="evidence" value="ECO:0007669"/>
    <property type="project" value="UniProtKB-SubCell"/>
</dbReference>
<evidence type="ECO:0000256" key="7">
    <source>
        <dbReference type="ARBA" id="ARBA00022989"/>
    </source>
</evidence>
<evidence type="ECO:0000256" key="4">
    <source>
        <dbReference type="ARBA" id="ARBA00022606"/>
    </source>
</evidence>
<dbReference type="PANTHER" id="PTHR28286:SF2">
    <property type="entry name" value="BACTERIORHODOPSIN _OPSIN, NOPA (EUROFUNG)"/>
    <property type="match status" value="1"/>
</dbReference>
<accession>A0A125T1B0</accession>